<dbReference type="EMBL" id="JAACJJ010000016">
    <property type="protein sequence ID" value="KAF5324289.1"/>
    <property type="molecule type" value="Genomic_DNA"/>
</dbReference>
<keyword evidence="3" id="KW-1185">Reference proteome</keyword>
<organism evidence="2 3">
    <name type="scientific">Psilocybe cf. subviscida</name>
    <dbReference type="NCBI Taxonomy" id="2480587"/>
    <lineage>
        <taxon>Eukaryota</taxon>
        <taxon>Fungi</taxon>
        <taxon>Dikarya</taxon>
        <taxon>Basidiomycota</taxon>
        <taxon>Agaricomycotina</taxon>
        <taxon>Agaricomycetes</taxon>
        <taxon>Agaricomycetidae</taxon>
        <taxon>Agaricales</taxon>
        <taxon>Agaricineae</taxon>
        <taxon>Strophariaceae</taxon>
        <taxon>Psilocybe</taxon>
    </lineage>
</organism>
<protein>
    <recommendedName>
        <fullName evidence="4">Hydrophobin</fullName>
    </recommendedName>
</protein>
<accession>A0A8H5BIZ1</accession>
<feature type="chain" id="PRO_5034031150" description="Hydrophobin" evidence="1">
    <location>
        <begin position="23"/>
        <end position="69"/>
    </location>
</feature>
<reference evidence="2 3" key="1">
    <citation type="journal article" date="2020" name="ISME J.">
        <title>Uncovering the hidden diversity of litter-decomposition mechanisms in mushroom-forming fungi.</title>
        <authorList>
            <person name="Floudas D."/>
            <person name="Bentzer J."/>
            <person name="Ahren D."/>
            <person name="Johansson T."/>
            <person name="Persson P."/>
            <person name="Tunlid A."/>
        </authorList>
    </citation>
    <scope>NUCLEOTIDE SEQUENCE [LARGE SCALE GENOMIC DNA]</scope>
    <source>
        <strain evidence="2 3">CBS 101986</strain>
    </source>
</reference>
<feature type="signal peptide" evidence="1">
    <location>
        <begin position="1"/>
        <end position="22"/>
    </location>
</feature>
<keyword evidence="1" id="KW-0732">Signal</keyword>
<evidence type="ECO:0000313" key="2">
    <source>
        <dbReference type="EMBL" id="KAF5324289.1"/>
    </source>
</evidence>
<dbReference type="AlphaFoldDB" id="A0A8H5BIZ1"/>
<gene>
    <name evidence="2" type="ORF">D9619_011399</name>
</gene>
<proteinExistence type="predicted"/>
<evidence type="ECO:0000256" key="1">
    <source>
        <dbReference type="SAM" id="SignalP"/>
    </source>
</evidence>
<evidence type="ECO:0008006" key="4">
    <source>
        <dbReference type="Google" id="ProtNLM"/>
    </source>
</evidence>
<name>A0A8H5BIZ1_9AGAR</name>
<sequence length="69" mass="7060">MQFIFKLSAVLVSVMTATLVAATSTDSVERGVCGPIGCPGETVTQAITVLLQPGCVSINGVVFCSIKEA</sequence>
<comment type="caution">
    <text evidence="2">The sequence shown here is derived from an EMBL/GenBank/DDBJ whole genome shotgun (WGS) entry which is preliminary data.</text>
</comment>
<evidence type="ECO:0000313" key="3">
    <source>
        <dbReference type="Proteomes" id="UP000567179"/>
    </source>
</evidence>
<dbReference type="Proteomes" id="UP000567179">
    <property type="component" value="Unassembled WGS sequence"/>
</dbReference>